<dbReference type="EMBL" id="JBBPBN010000400">
    <property type="protein sequence ID" value="KAK8487373.1"/>
    <property type="molecule type" value="Genomic_DNA"/>
</dbReference>
<name>A0ABR2A2W7_9ROSI</name>
<reference evidence="2 3" key="1">
    <citation type="journal article" date="2024" name="G3 (Bethesda)">
        <title>Genome assembly of Hibiscus sabdariffa L. provides insights into metabolisms of medicinal natural products.</title>
        <authorList>
            <person name="Kim T."/>
        </authorList>
    </citation>
    <scope>NUCLEOTIDE SEQUENCE [LARGE SCALE GENOMIC DNA]</scope>
    <source>
        <strain evidence="2">TK-2024</strain>
        <tissue evidence="2">Old leaves</tissue>
    </source>
</reference>
<feature type="region of interest" description="Disordered" evidence="1">
    <location>
        <begin position="1"/>
        <end position="25"/>
    </location>
</feature>
<organism evidence="2 3">
    <name type="scientific">Hibiscus sabdariffa</name>
    <name type="common">roselle</name>
    <dbReference type="NCBI Taxonomy" id="183260"/>
    <lineage>
        <taxon>Eukaryota</taxon>
        <taxon>Viridiplantae</taxon>
        <taxon>Streptophyta</taxon>
        <taxon>Embryophyta</taxon>
        <taxon>Tracheophyta</taxon>
        <taxon>Spermatophyta</taxon>
        <taxon>Magnoliopsida</taxon>
        <taxon>eudicotyledons</taxon>
        <taxon>Gunneridae</taxon>
        <taxon>Pentapetalae</taxon>
        <taxon>rosids</taxon>
        <taxon>malvids</taxon>
        <taxon>Malvales</taxon>
        <taxon>Malvaceae</taxon>
        <taxon>Malvoideae</taxon>
        <taxon>Hibiscus</taxon>
    </lineage>
</organism>
<dbReference type="Proteomes" id="UP001396334">
    <property type="component" value="Unassembled WGS sequence"/>
</dbReference>
<keyword evidence="3" id="KW-1185">Reference proteome</keyword>
<protein>
    <submittedName>
        <fullName evidence="2">Uncharacterized protein</fullName>
    </submittedName>
</protein>
<gene>
    <name evidence="2" type="ORF">V6N11_021445</name>
</gene>
<evidence type="ECO:0000313" key="2">
    <source>
        <dbReference type="EMBL" id="KAK8487373.1"/>
    </source>
</evidence>
<evidence type="ECO:0000256" key="1">
    <source>
        <dbReference type="SAM" id="MobiDB-lite"/>
    </source>
</evidence>
<evidence type="ECO:0000313" key="3">
    <source>
        <dbReference type="Proteomes" id="UP001396334"/>
    </source>
</evidence>
<sequence length="158" mass="17116">MSSNWKKSPPAGNVKPCEAADSPPAEAEREGFLQLEKIASCRCRIGREIDGGEAWKMGSNELAPGERSATSGSNLPGIGSVDKFLEIRVLKVLAEAWLLFLDLAAAQLRWRRGRCYGADAGLSCVGLHVTAVDTSASASRRITTTAHEAFIFLFLWFC</sequence>
<accession>A0ABR2A2W7</accession>
<proteinExistence type="predicted"/>
<comment type="caution">
    <text evidence="2">The sequence shown here is derived from an EMBL/GenBank/DDBJ whole genome shotgun (WGS) entry which is preliminary data.</text>
</comment>